<keyword evidence="2" id="KW-0812">Transmembrane</keyword>
<dbReference type="PANTHER" id="PTHR10037">
    <property type="entry name" value="VOLTAGE-GATED CATION CHANNEL CALCIUM AND SODIUM"/>
    <property type="match status" value="1"/>
</dbReference>
<evidence type="ECO:0000256" key="3">
    <source>
        <dbReference type="ARBA" id="ARBA00022989"/>
    </source>
</evidence>
<dbReference type="Proteomes" id="UP000186817">
    <property type="component" value="Unassembled WGS sequence"/>
</dbReference>
<evidence type="ECO:0000313" key="6">
    <source>
        <dbReference type="EMBL" id="OLP91154.1"/>
    </source>
</evidence>
<reference evidence="6 7" key="1">
    <citation type="submission" date="2016-02" db="EMBL/GenBank/DDBJ databases">
        <title>Genome analysis of coral dinoflagellate symbionts highlights evolutionary adaptations to a symbiotic lifestyle.</title>
        <authorList>
            <person name="Aranda M."/>
            <person name="Li Y."/>
            <person name="Liew Y.J."/>
            <person name="Baumgarten S."/>
            <person name="Simakov O."/>
            <person name="Wilson M."/>
            <person name="Piel J."/>
            <person name="Ashoor H."/>
            <person name="Bougouffa S."/>
            <person name="Bajic V.B."/>
            <person name="Ryu T."/>
            <person name="Ravasi T."/>
            <person name="Bayer T."/>
            <person name="Micklem G."/>
            <person name="Kim H."/>
            <person name="Bhak J."/>
            <person name="Lajeunesse T.C."/>
            <person name="Voolstra C.R."/>
        </authorList>
    </citation>
    <scope>NUCLEOTIDE SEQUENCE [LARGE SCALE GENOMIC DNA]</scope>
    <source>
        <strain evidence="6 7">CCMP2467</strain>
    </source>
</reference>
<dbReference type="InterPro" id="IPR005821">
    <property type="entry name" value="Ion_trans_dom"/>
</dbReference>
<dbReference type="SUPFAM" id="SSF81324">
    <property type="entry name" value="Voltage-gated potassium channels"/>
    <property type="match status" value="1"/>
</dbReference>
<keyword evidence="7" id="KW-1185">Reference proteome</keyword>
<dbReference type="EMBL" id="LSRX01000677">
    <property type="protein sequence ID" value="OLP91154.1"/>
    <property type="molecule type" value="Genomic_DNA"/>
</dbReference>
<dbReference type="GO" id="GO:0001518">
    <property type="term" value="C:voltage-gated sodium channel complex"/>
    <property type="evidence" value="ECO:0007669"/>
    <property type="project" value="TreeGrafter"/>
</dbReference>
<dbReference type="OrthoDB" id="422863at2759"/>
<dbReference type="PANTHER" id="PTHR10037:SF62">
    <property type="entry name" value="SODIUM CHANNEL PROTEIN 60E"/>
    <property type="match status" value="1"/>
</dbReference>
<dbReference type="InterPro" id="IPR027359">
    <property type="entry name" value="Volt_channel_dom_sf"/>
</dbReference>
<dbReference type="Gene3D" id="1.20.120.350">
    <property type="entry name" value="Voltage-gated potassium channels. Chain C"/>
    <property type="match status" value="1"/>
</dbReference>
<comment type="caution">
    <text evidence="6">The sequence shown here is derived from an EMBL/GenBank/DDBJ whole genome shotgun (WGS) entry which is preliminary data.</text>
</comment>
<evidence type="ECO:0000313" key="7">
    <source>
        <dbReference type="Proteomes" id="UP000186817"/>
    </source>
</evidence>
<keyword evidence="6" id="KW-0407">Ion channel</keyword>
<dbReference type="GO" id="GO:0005248">
    <property type="term" value="F:voltage-gated sodium channel activity"/>
    <property type="evidence" value="ECO:0007669"/>
    <property type="project" value="TreeGrafter"/>
</dbReference>
<keyword evidence="3" id="KW-1133">Transmembrane helix</keyword>
<comment type="subcellular location">
    <subcellularLocation>
        <location evidence="1">Membrane</location>
        <topology evidence="1">Multi-pass membrane protein</topology>
    </subcellularLocation>
</comment>
<sequence>MIPCPTPASCAVLTGEKVAADQSFLSDLEQNRELISLHKELLAKHEQLFESMQAKSLAVLTKGRRAKTEEELVSGLVAYDVRPDSEQDEVVEAAETVRPSFHRVDTTGRPSFQRADTFDSLEEKLKMQEAEQTAFDLTGLQSMSLPHLRRHQSLLRQAAQYGGLVRKALSCAASAAKFLESVTEPPRTGFVATLLLSSFFQSISLGVIVLNAAWITVMTNYELSRPGEEVQQVLEVELAFSAFYLFEVLAKLYVHRFYFFRAQDRWWNIFDFFLVVTVLVEHLLTASASGSVSSGSGFDVMFLRLLRLCKLARILRIFRQLQFFQELRLMLECVAGSVVNAFWCVILLFFTKFIFALLLGQALVGYFADIARTEDITSEHSRELQSLFRNVFQTMITLLQATTGGIDWNEPYKALERTGWAMPVIFVMFILLFVVSIWNIVTSIFVEAALKAATPDFDAVVWEQTNQEKKLSQELIDVFVGRATYHGEDVGSISLEDFRPMAEDPRFRGYLSARGIDIKNVESFFNMLTSDKDKQEVDVRTLANACVRMKGFATSIDLLQMSFDMKTTFRQQTGLLRRFARSLRRMEDMMMDQSPRRGTSRLNVFTELGDLDDVASCNSPS</sequence>
<evidence type="ECO:0000256" key="1">
    <source>
        <dbReference type="ARBA" id="ARBA00004141"/>
    </source>
</evidence>
<feature type="domain" description="Ion transport" evidence="5">
    <location>
        <begin position="198"/>
        <end position="446"/>
    </location>
</feature>
<organism evidence="6 7">
    <name type="scientific">Symbiodinium microadriaticum</name>
    <name type="common">Dinoflagellate</name>
    <name type="synonym">Zooxanthella microadriatica</name>
    <dbReference type="NCBI Taxonomy" id="2951"/>
    <lineage>
        <taxon>Eukaryota</taxon>
        <taxon>Sar</taxon>
        <taxon>Alveolata</taxon>
        <taxon>Dinophyceae</taxon>
        <taxon>Suessiales</taxon>
        <taxon>Symbiodiniaceae</taxon>
        <taxon>Symbiodinium</taxon>
    </lineage>
</organism>
<proteinExistence type="predicted"/>
<accession>A0A1Q9D7I6</accession>
<evidence type="ECO:0000256" key="4">
    <source>
        <dbReference type="ARBA" id="ARBA00023136"/>
    </source>
</evidence>
<gene>
    <name evidence="6" type="primary">Scn10a</name>
    <name evidence="6" type="ORF">AK812_SmicGene27161</name>
</gene>
<dbReference type="Pfam" id="PF00520">
    <property type="entry name" value="Ion_trans"/>
    <property type="match status" value="1"/>
</dbReference>
<keyword evidence="6" id="KW-0406">Ion transport</keyword>
<keyword evidence="4" id="KW-0472">Membrane</keyword>
<evidence type="ECO:0000256" key="2">
    <source>
        <dbReference type="ARBA" id="ARBA00022692"/>
    </source>
</evidence>
<dbReference type="InterPro" id="IPR043203">
    <property type="entry name" value="VGCC_Ca_Na"/>
</dbReference>
<protein>
    <submittedName>
        <fullName evidence="6">Sodium channel protein type 10 subunit alpha</fullName>
    </submittedName>
</protein>
<evidence type="ECO:0000259" key="5">
    <source>
        <dbReference type="Pfam" id="PF00520"/>
    </source>
</evidence>
<dbReference type="AlphaFoldDB" id="A0A1Q9D7I6"/>
<dbReference type="Gene3D" id="1.10.287.70">
    <property type="match status" value="1"/>
</dbReference>
<keyword evidence="6" id="KW-0813">Transport</keyword>
<name>A0A1Q9D7I6_SYMMI</name>